<dbReference type="Proteomes" id="UP000245624">
    <property type="component" value="Unassembled WGS sequence"/>
</dbReference>
<organism evidence="1 2">
    <name type="scientific">Gracilibacillus dipsosauri</name>
    <dbReference type="NCBI Taxonomy" id="178340"/>
    <lineage>
        <taxon>Bacteria</taxon>
        <taxon>Bacillati</taxon>
        <taxon>Bacillota</taxon>
        <taxon>Bacilli</taxon>
        <taxon>Bacillales</taxon>
        <taxon>Bacillaceae</taxon>
        <taxon>Gracilibacillus</taxon>
    </lineage>
</organism>
<evidence type="ECO:0008006" key="3">
    <source>
        <dbReference type="Google" id="ProtNLM"/>
    </source>
</evidence>
<comment type="caution">
    <text evidence="1">The sequence shown here is derived from an EMBL/GenBank/DDBJ whole genome shotgun (WGS) entry which is preliminary data.</text>
</comment>
<name>A0A317L2B7_9BACI</name>
<evidence type="ECO:0000313" key="1">
    <source>
        <dbReference type="EMBL" id="PWU69982.1"/>
    </source>
</evidence>
<protein>
    <recommendedName>
        <fullName evidence="3">MmyB-like transcription regulator ligand binding domain-containing protein</fullName>
    </recommendedName>
</protein>
<sequence>MQKELNVQHNKLKQLLVEIETIRIKRQQEYSNPQTHHPLLKRFTQQELNDVACTTYKNLLVGRSLRMPNRQTLINIADYLECTHVERNDLLITAGYLPVQNYLEEQTSNIALDQARDTLNTIPFPGIIVDYNLEVKAINRPFHYLFDIPLDINNKLNMVDLHFNHELPIRSRSTFNTNSYQQWELHAISGIQAFKLNNMLFHNDDWYQSLTKDFRQNYDVNKYWKMSTKDSDNEAMKSRQILAKTGNSKALVPIHYREIHIAVSNRKYPEIVVYLPVDTLARKAFEFIGCPTDCLFPSNN</sequence>
<proteinExistence type="predicted"/>
<dbReference type="OrthoDB" id="2959414at2"/>
<dbReference type="EMBL" id="QGTD01000004">
    <property type="protein sequence ID" value="PWU69982.1"/>
    <property type="molecule type" value="Genomic_DNA"/>
</dbReference>
<dbReference type="RefSeq" id="WP_109983360.1">
    <property type="nucleotide sequence ID" value="NZ_QGTD01000004.1"/>
</dbReference>
<dbReference type="Gene3D" id="3.30.450.180">
    <property type="match status" value="1"/>
</dbReference>
<gene>
    <name evidence="1" type="ORF">DLJ74_03405</name>
</gene>
<accession>A0A317L2B7</accession>
<keyword evidence="2" id="KW-1185">Reference proteome</keyword>
<dbReference type="AlphaFoldDB" id="A0A317L2B7"/>
<reference evidence="1 2" key="1">
    <citation type="submission" date="2018-05" db="EMBL/GenBank/DDBJ databases">
        <title>Genomic analysis of Gracilibacillus dipsosauri DD1 reveals novel features of a salt-tolerant amylase.</title>
        <authorList>
            <person name="Deutch C.E."/>
            <person name="Yang S."/>
        </authorList>
    </citation>
    <scope>NUCLEOTIDE SEQUENCE [LARGE SCALE GENOMIC DNA]</scope>
    <source>
        <strain evidence="1 2">DD1</strain>
    </source>
</reference>
<evidence type="ECO:0000313" key="2">
    <source>
        <dbReference type="Proteomes" id="UP000245624"/>
    </source>
</evidence>